<protein>
    <submittedName>
        <fullName evidence="2">Uncharacterized protein</fullName>
    </submittedName>
</protein>
<dbReference type="EMBL" id="CP035952">
    <property type="protein sequence ID" value="QBF27458.1"/>
    <property type="molecule type" value="Genomic_DNA"/>
</dbReference>
<dbReference type="RefSeq" id="WP_130265316.1">
    <property type="nucleotide sequence ID" value="NZ_CP035952.1"/>
</dbReference>
<sequence>MKIKILWGFVGNGLLLGADSNKVKAGATFEDADDEYAHTLIGKGLAVELDANGKPRVVKPKETKSAIPKEDKAAADKAAVEKAAAEKAAADKAAAEKEAADKAAADKAAADKAAAEAK</sequence>
<dbReference type="AlphaFoldDB" id="A0A411ML13"/>
<evidence type="ECO:0000313" key="3">
    <source>
        <dbReference type="Proteomes" id="UP000291130"/>
    </source>
</evidence>
<reference evidence="2 3" key="1">
    <citation type="submission" date="2019-02" db="EMBL/GenBank/DDBJ databases">
        <title>Complete genome sequence of Pseudomonas sp. SNU WT1 isolated from rainbow trout.</title>
        <authorList>
            <person name="Oh W.T."/>
            <person name="Park S.C."/>
        </authorList>
    </citation>
    <scope>NUCLEOTIDE SEQUENCE [LARGE SCALE GENOMIC DNA]</scope>
    <source>
        <strain evidence="2 3">SNU WT1</strain>
    </source>
</reference>
<accession>A0A411ML13</accession>
<dbReference type="Proteomes" id="UP000291130">
    <property type="component" value="Chromosome"/>
</dbReference>
<dbReference type="KEGG" id="ptk:EXN22_17865"/>
<feature type="region of interest" description="Disordered" evidence="1">
    <location>
        <begin position="59"/>
        <end position="118"/>
    </location>
</feature>
<evidence type="ECO:0000256" key="1">
    <source>
        <dbReference type="SAM" id="MobiDB-lite"/>
    </source>
</evidence>
<organism evidence="2 3">
    <name type="scientific">Pseudomonas tructae</name>
    <dbReference type="NCBI Taxonomy" id="2518644"/>
    <lineage>
        <taxon>Bacteria</taxon>
        <taxon>Pseudomonadati</taxon>
        <taxon>Pseudomonadota</taxon>
        <taxon>Gammaproteobacteria</taxon>
        <taxon>Pseudomonadales</taxon>
        <taxon>Pseudomonadaceae</taxon>
        <taxon>Pseudomonas</taxon>
    </lineage>
</organism>
<proteinExistence type="predicted"/>
<keyword evidence="3" id="KW-1185">Reference proteome</keyword>
<gene>
    <name evidence="2" type="ORF">EXN22_17865</name>
</gene>
<evidence type="ECO:0000313" key="2">
    <source>
        <dbReference type="EMBL" id="QBF27458.1"/>
    </source>
</evidence>
<name>A0A411ML13_9PSED</name>
<dbReference type="OrthoDB" id="6965307at2"/>